<protein>
    <submittedName>
        <fullName evidence="3">UV damage repair protein UvrX</fullName>
    </submittedName>
</protein>
<dbReference type="CDD" id="cd01700">
    <property type="entry name" value="PolY_Pol_V_umuC"/>
    <property type="match status" value="1"/>
</dbReference>
<dbReference type="Gene3D" id="1.10.150.20">
    <property type="entry name" value="5' to 3' exonuclease, C-terminal subdomain"/>
    <property type="match status" value="1"/>
</dbReference>
<evidence type="ECO:0000256" key="1">
    <source>
        <dbReference type="ARBA" id="ARBA00010945"/>
    </source>
</evidence>
<dbReference type="PROSITE" id="PS50173">
    <property type="entry name" value="UMUC"/>
    <property type="match status" value="1"/>
</dbReference>
<dbReference type="GO" id="GO:0005829">
    <property type="term" value="C:cytosol"/>
    <property type="evidence" value="ECO:0007669"/>
    <property type="project" value="TreeGrafter"/>
</dbReference>
<dbReference type="AlphaFoldDB" id="A0A1Q2L2P1"/>
<dbReference type="PANTHER" id="PTHR11076:SF35">
    <property type="entry name" value="DNA REPAIR PROTEIN HOMOLOG YOBH"/>
    <property type="match status" value="1"/>
</dbReference>
<dbReference type="OrthoDB" id="9808813at2"/>
<dbReference type="InterPro" id="IPR043128">
    <property type="entry name" value="Rev_trsase/Diguanyl_cyclase"/>
</dbReference>
<dbReference type="InterPro" id="IPR053848">
    <property type="entry name" value="IMS_HHH_1"/>
</dbReference>
<dbReference type="InterPro" id="IPR001126">
    <property type="entry name" value="UmuC"/>
</dbReference>
<sequence>MTAQSSDRERVIACLDMRSFYASCAAVEHGLDPLRDCIAVVANLDRNGSVVLAVSPEMKRRFGVRTGTRLYEIPGDPDIYLLEPKMDFFLEVSMEITKLIGEYVPKTAIHVYSVDECFIDLTGTEKLWGPPEETIRHIQDELYRQFQLPSAAGVGPNMLLAKLSLDLEAKKTGFAWWRLEDVPEKLWPVTPLSEMWGIGSRMEYNLNSMGIFSVGDLAQADLKQLEERFGVIGHQLYQHAHGIDFSYLREQDAQAEPVSFSKGQMLYRDYITEKDIMTVLLEMCEEVARRAREAGKAGRMIHLGIGYSKAVFGGGFSRSKSIDEATNDTMQIYRVCQALFHDHYQDKPVRSITVSVGTLEDETSMQLSLFEAQKWRRRKLAAVMDAIRRKYGSTALLRAVSYTEAGTAVSRAGLLGGHKKREGNDAS</sequence>
<dbReference type="GO" id="GO:0042276">
    <property type="term" value="P:error-prone translesion synthesis"/>
    <property type="evidence" value="ECO:0007669"/>
    <property type="project" value="TreeGrafter"/>
</dbReference>
<dbReference type="InterPro" id="IPR017961">
    <property type="entry name" value="DNA_pol_Y-fam_little_finger"/>
</dbReference>
<dbReference type="Pfam" id="PF21999">
    <property type="entry name" value="IMS_HHH_1"/>
    <property type="match status" value="1"/>
</dbReference>
<dbReference type="GO" id="GO:0003684">
    <property type="term" value="F:damaged DNA binding"/>
    <property type="evidence" value="ECO:0007669"/>
    <property type="project" value="InterPro"/>
</dbReference>
<keyword evidence="4" id="KW-1185">Reference proteome</keyword>
<dbReference type="Pfam" id="PF11799">
    <property type="entry name" value="IMS_C"/>
    <property type="match status" value="1"/>
</dbReference>
<dbReference type="Pfam" id="PF00817">
    <property type="entry name" value="IMS"/>
    <property type="match status" value="1"/>
</dbReference>
<evidence type="ECO:0000259" key="2">
    <source>
        <dbReference type="PROSITE" id="PS50173"/>
    </source>
</evidence>
<dbReference type="Gene3D" id="3.30.1490.100">
    <property type="entry name" value="DNA polymerase, Y-family, little finger domain"/>
    <property type="match status" value="1"/>
</dbReference>
<name>A0A1Q2L2P1_9BACL</name>
<reference evidence="3 4" key="1">
    <citation type="submission" date="2017-02" db="EMBL/GenBank/DDBJ databases">
        <title>The complete genomic sequence of a novel cold adapted crude oil-degrading bacterium Planococcus qaidamina Y42.</title>
        <authorList>
            <person name="Yang R."/>
        </authorList>
    </citation>
    <scope>NUCLEOTIDE SEQUENCE [LARGE SCALE GENOMIC DNA]</scope>
    <source>
        <strain evidence="3 4">Y42</strain>
    </source>
</reference>
<dbReference type="EMBL" id="CP019640">
    <property type="protein sequence ID" value="AQQ54728.1"/>
    <property type="molecule type" value="Genomic_DNA"/>
</dbReference>
<dbReference type="KEGG" id="pmar:B0X71_17545"/>
<organism evidence="3 4">
    <name type="scientific">Planococcus lenghuensis</name>
    <dbReference type="NCBI Taxonomy" id="2213202"/>
    <lineage>
        <taxon>Bacteria</taxon>
        <taxon>Bacillati</taxon>
        <taxon>Bacillota</taxon>
        <taxon>Bacilli</taxon>
        <taxon>Bacillales</taxon>
        <taxon>Caryophanaceae</taxon>
        <taxon>Planococcus</taxon>
    </lineage>
</organism>
<dbReference type="Gene3D" id="3.30.70.270">
    <property type="match status" value="1"/>
</dbReference>
<dbReference type="SUPFAM" id="SSF100879">
    <property type="entry name" value="Lesion bypass DNA polymerase (Y-family), little finger domain"/>
    <property type="match status" value="1"/>
</dbReference>
<accession>A0A1Q2L2P1</accession>
<dbReference type="SUPFAM" id="SSF56672">
    <property type="entry name" value="DNA/RNA polymerases"/>
    <property type="match status" value="1"/>
</dbReference>
<dbReference type="GO" id="GO:0003887">
    <property type="term" value="F:DNA-directed DNA polymerase activity"/>
    <property type="evidence" value="ECO:0007669"/>
    <property type="project" value="InterPro"/>
</dbReference>
<dbReference type="PANTHER" id="PTHR11076">
    <property type="entry name" value="DNA REPAIR POLYMERASE UMUC / TRANSFERASE FAMILY MEMBER"/>
    <property type="match status" value="1"/>
</dbReference>
<feature type="domain" description="UmuC" evidence="2">
    <location>
        <begin position="12"/>
        <end position="199"/>
    </location>
</feature>
<gene>
    <name evidence="3" type="ORF">B0X71_17545</name>
</gene>
<dbReference type="GO" id="GO:0006281">
    <property type="term" value="P:DNA repair"/>
    <property type="evidence" value="ECO:0007669"/>
    <property type="project" value="InterPro"/>
</dbReference>
<proteinExistence type="inferred from homology"/>
<dbReference type="GO" id="GO:0009432">
    <property type="term" value="P:SOS response"/>
    <property type="evidence" value="ECO:0007669"/>
    <property type="project" value="TreeGrafter"/>
</dbReference>
<comment type="similarity">
    <text evidence="1">Belongs to the DNA polymerase type-Y family.</text>
</comment>
<dbReference type="Proteomes" id="UP000188184">
    <property type="component" value="Chromosome"/>
</dbReference>
<dbReference type="InterPro" id="IPR050116">
    <property type="entry name" value="DNA_polymerase-Y"/>
</dbReference>
<evidence type="ECO:0000313" key="4">
    <source>
        <dbReference type="Proteomes" id="UP000188184"/>
    </source>
</evidence>
<dbReference type="InterPro" id="IPR036775">
    <property type="entry name" value="DNA_pol_Y-fam_lit_finger_sf"/>
</dbReference>
<dbReference type="RefSeq" id="WP_077590627.1">
    <property type="nucleotide sequence ID" value="NZ_CP019640.1"/>
</dbReference>
<evidence type="ECO:0000313" key="3">
    <source>
        <dbReference type="EMBL" id="AQQ54728.1"/>
    </source>
</evidence>
<dbReference type="Gene3D" id="3.40.1170.60">
    <property type="match status" value="1"/>
</dbReference>
<dbReference type="InterPro" id="IPR043502">
    <property type="entry name" value="DNA/RNA_pol_sf"/>
</dbReference>